<dbReference type="InterPro" id="IPR012337">
    <property type="entry name" value="RNaseH-like_sf"/>
</dbReference>
<feature type="domain" description="Reverse transcriptase zinc-binding" evidence="2">
    <location>
        <begin position="6"/>
        <end position="73"/>
    </location>
</feature>
<dbReference type="InterPro" id="IPR002156">
    <property type="entry name" value="RNaseH_domain"/>
</dbReference>
<evidence type="ECO:0000313" key="4">
    <source>
        <dbReference type="Proteomes" id="UP001341840"/>
    </source>
</evidence>
<comment type="caution">
    <text evidence="3">The sequence shown here is derived from an EMBL/GenBank/DDBJ whole genome shotgun (WGS) entry which is preliminary data.</text>
</comment>
<dbReference type="InterPro" id="IPR026960">
    <property type="entry name" value="RVT-Znf"/>
</dbReference>
<dbReference type="Pfam" id="PF13966">
    <property type="entry name" value="zf-RVT"/>
    <property type="match status" value="1"/>
</dbReference>
<dbReference type="EMBL" id="JASCZI010241706">
    <property type="protein sequence ID" value="MED6205429.1"/>
    <property type="molecule type" value="Genomic_DNA"/>
</dbReference>
<dbReference type="PANTHER" id="PTHR47723:SF19">
    <property type="entry name" value="POLYNUCLEOTIDYL TRANSFERASE, RIBONUCLEASE H-LIKE SUPERFAMILY PROTEIN"/>
    <property type="match status" value="1"/>
</dbReference>
<dbReference type="InterPro" id="IPR053151">
    <property type="entry name" value="RNase_H-like"/>
</dbReference>
<reference evidence="3 4" key="1">
    <citation type="journal article" date="2023" name="Plants (Basel)">
        <title>Bridging the Gap: Combining Genomics and Transcriptomics Approaches to Understand Stylosanthes scabra, an Orphan Legume from the Brazilian Caatinga.</title>
        <authorList>
            <person name="Ferreira-Neto J.R.C."/>
            <person name="da Silva M.D."/>
            <person name="Binneck E."/>
            <person name="de Melo N.F."/>
            <person name="da Silva R.H."/>
            <person name="de Melo A.L.T.M."/>
            <person name="Pandolfi V."/>
            <person name="Bustamante F.O."/>
            <person name="Brasileiro-Vidal A.C."/>
            <person name="Benko-Iseppon A.M."/>
        </authorList>
    </citation>
    <scope>NUCLEOTIDE SEQUENCE [LARGE SCALE GENOMIC DNA]</scope>
    <source>
        <tissue evidence="3">Leaves</tissue>
    </source>
</reference>
<dbReference type="Proteomes" id="UP001341840">
    <property type="component" value="Unassembled WGS sequence"/>
</dbReference>
<proteinExistence type="predicted"/>
<keyword evidence="4" id="KW-1185">Reference proteome</keyword>
<dbReference type="PANTHER" id="PTHR47723">
    <property type="entry name" value="OS05G0353850 PROTEIN"/>
    <property type="match status" value="1"/>
</dbReference>
<dbReference type="CDD" id="cd06222">
    <property type="entry name" value="RNase_H_like"/>
    <property type="match status" value="1"/>
</dbReference>
<evidence type="ECO:0000259" key="1">
    <source>
        <dbReference type="Pfam" id="PF13456"/>
    </source>
</evidence>
<dbReference type="InterPro" id="IPR044730">
    <property type="entry name" value="RNase_H-like_dom_plant"/>
</dbReference>
<dbReference type="Gene3D" id="3.30.420.10">
    <property type="entry name" value="Ribonuclease H-like superfamily/Ribonuclease H"/>
    <property type="match status" value="1"/>
</dbReference>
<evidence type="ECO:0000313" key="3">
    <source>
        <dbReference type="EMBL" id="MED6205429.1"/>
    </source>
</evidence>
<feature type="domain" description="RNase H type-1" evidence="1">
    <location>
        <begin position="172"/>
        <end position="294"/>
    </location>
</feature>
<sequence>MWQEYENWLWIWKLRIPEKIKTLIWLCLHEALPTNVFRFNRGVVSSMLCSRCNLYPETVLHCLRDCPMARPIWDYMQFPTSDMVHSADIKTWISSGVHLDELVFCATLWWIWRDRNNSIFNPDEKWSPLKVKALSLSLAKELNLFNHMQPATVPMSLLVDWSPPNGSIVKINCDASVHKEGHVAGFGCVIRNSTKCWIKGCFGTLPTCSVLRGELFAIWRGLFLAWECGYRDVCCETDCLDAFLAAQLHFNPNHAADTDLIVKIQDILLWNWNAKMVLIQRTTNKTAVYLAKYALESSMKYVELLEPLSNMRSVLWDSHCSSSIES</sequence>
<accession>A0ABU6Y5Z7</accession>
<dbReference type="SUPFAM" id="SSF53098">
    <property type="entry name" value="Ribonuclease H-like"/>
    <property type="match status" value="1"/>
</dbReference>
<name>A0ABU6Y5Z7_9FABA</name>
<organism evidence="3 4">
    <name type="scientific">Stylosanthes scabra</name>
    <dbReference type="NCBI Taxonomy" id="79078"/>
    <lineage>
        <taxon>Eukaryota</taxon>
        <taxon>Viridiplantae</taxon>
        <taxon>Streptophyta</taxon>
        <taxon>Embryophyta</taxon>
        <taxon>Tracheophyta</taxon>
        <taxon>Spermatophyta</taxon>
        <taxon>Magnoliopsida</taxon>
        <taxon>eudicotyledons</taxon>
        <taxon>Gunneridae</taxon>
        <taxon>Pentapetalae</taxon>
        <taxon>rosids</taxon>
        <taxon>fabids</taxon>
        <taxon>Fabales</taxon>
        <taxon>Fabaceae</taxon>
        <taxon>Papilionoideae</taxon>
        <taxon>50 kb inversion clade</taxon>
        <taxon>dalbergioids sensu lato</taxon>
        <taxon>Dalbergieae</taxon>
        <taxon>Pterocarpus clade</taxon>
        <taxon>Stylosanthes</taxon>
    </lineage>
</organism>
<dbReference type="InterPro" id="IPR036397">
    <property type="entry name" value="RNaseH_sf"/>
</dbReference>
<protein>
    <submittedName>
        <fullName evidence="3">Uncharacterized protein</fullName>
    </submittedName>
</protein>
<dbReference type="Pfam" id="PF13456">
    <property type="entry name" value="RVT_3"/>
    <property type="match status" value="1"/>
</dbReference>
<evidence type="ECO:0000259" key="2">
    <source>
        <dbReference type="Pfam" id="PF13966"/>
    </source>
</evidence>
<gene>
    <name evidence="3" type="ORF">PIB30_118394</name>
</gene>